<dbReference type="OrthoDB" id="2286272at2759"/>
<dbReference type="PANTHER" id="PTHR10492">
    <property type="match status" value="1"/>
</dbReference>
<dbReference type="GO" id="GO:0006310">
    <property type="term" value="P:DNA recombination"/>
    <property type="evidence" value="ECO:0007669"/>
    <property type="project" value="UniProtKB-KW"/>
</dbReference>
<dbReference type="Proteomes" id="UP000053815">
    <property type="component" value="Unassembled WGS sequence"/>
</dbReference>
<keyword evidence="1" id="KW-0234">DNA repair</keyword>
<dbReference type="EMBL" id="DF836426">
    <property type="protein sequence ID" value="GAN06828.1"/>
    <property type="molecule type" value="Genomic_DNA"/>
</dbReference>
<dbReference type="Gene3D" id="3.40.50.300">
    <property type="entry name" value="P-loop containing nucleotide triphosphate hydrolases"/>
    <property type="match status" value="1"/>
</dbReference>
<keyword evidence="1" id="KW-0347">Helicase</keyword>
<accession>A0A0C9MXE7</accession>
<dbReference type="InterPro" id="IPR010285">
    <property type="entry name" value="DNA_helicase_pif1-like_DEAD"/>
</dbReference>
<comment type="similarity">
    <text evidence="1">Belongs to the helicase family.</text>
</comment>
<sequence>MCDMSPRSVIASFIKRTKLIVWDECSMISKDLIATVDRLFRDISKVDAPFGGRLMVFGGDFRQQVLRADNAHLAGELQRFASHLLSVGQGDIPTLTLPRNMPSDYIQIPQDMLLPWR</sequence>
<evidence type="ECO:0000259" key="2">
    <source>
        <dbReference type="Pfam" id="PF05970"/>
    </source>
</evidence>
<keyword evidence="1" id="KW-0227">DNA damage</keyword>
<dbReference type="GO" id="GO:0005524">
    <property type="term" value="F:ATP binding"/>
    <property type="evidence" value="ECO:0007669"/>
    <property type="project" value="UniProtKB-KW"/>
</dbReference>
<dbReference type="GO" id="GO:0043139">
    <property type="term" value="F:5'-3' DNA helicase activity"/>
    <property type="evidence" value="ECO:0007669"/>
    <property type="project" value="UniProtKB-EC"/>
</dbReference>
<dbReference type="GO" id="GO:0016887">
    <property type="term" value="F:ATP hydrolysis activity"/>
    <property type="evidence" value="ECO:0007669"/>
    <property type="project" value="RHEA"/>
</dbReference>
<evidence type="ECO:0000256" key="1">
    <source>
        <dbReference type="RuleBase" id="RU363044"/>
    </source>
</evidence>
<proteinExistence type="inferred from homology"/>
<dbReference type="GO" id="GO:0006281">
    <property type="term" value="P:DNA repair"/>
    <property type="evidence" value="ECO:0007669"/>
    <property type="project" value="UniProtKB-KW"/>
</dbReference>
<keyword evidence="1" id="KW-0233">DNA recombination</keyword>
<comment type="cofactor">
    <cofactor evidence="1">
        <name>Mg(2+)</name>
        <dbReference type="ChEBI" id="CHEBI:18420"/>
    </cofactor>
</comment>
<dbReference type="AlphaFoldDB" id="A0A0C9MXE7"/>
<comment type="catalytic activity">
    <reaction evidence="1">
        <text>ATP + H2O = ADP + phosphate + H(+)</text>
        <dbReference type="Rhea" id="RHEA:13065"/>
        <dbReference type="ChEBI" id="CHEBI:15377"/>
        <dbReference type="ChEBI" id="CHEBI:15378"/>
        <dbReference type="ChEBI" id="CHEBI:30616"/>
        <dbReference type="ChEBI" id="CHEBI:43474"/>
        <dbReference type="ChEBI" id="CHEBI:456216"/>
        <dbReference type="EC" id="5.6.2.3"/>
    </reaction>
</comment>
<reference evidence="3" key="1">
    <citation type="submission" date="2014-09" db="EMBL/GenBank/DDBJ databases">
        <title>Draft genome sequence of an oleaginous Mucoromycotina fungus Mucor ambiguus NBRC6742.</title>
        <authorList>
            <person name="Takeda I."/>
            <person name="Yamane N."/>
            <person name="Morita T."/>
            <person name="Tamano K."/>
            <person name="Machida M."/>
            <person name="Baker S."/>
            <person name="Koike H."/>
        </authorList>
    </citation>
    <scope>NUCLEOTIDE SEQUENCE</scope>
    <source>
        <strain evidence="3">NBRC 6742</strain>
    </source>
</reference>
<gene>
    <name evidence="3" type="ORF">MAM1_0137d06318</name>
</gene>
<dbReference type="EC" id="5.6.2.3" evidence="1"/>
<evidence type="ECO:0000313" key="3">
    <source>
        <dbReference type="EMBL" id="GAN06828.1"/>
    </source>
</evidence>
<name>A0A0C9MXE7_9FUNG</name>
<keyword evidence="1" id="KW-0378">Hydrolase</keyword>
<protein>
    <recommendedName>
        <fullName evidence="1">ATP-dependent DNA helicase</fullName>
        <ecNumber evidence="1">5.6.2.3</ecNumber>
    </recommendedName>
</protein>
<dbReference type="GO" id="GO:0000723">
    <property type="term" value="P:telomere maintenance"/>
    <property type="evidence" value="ECO:0007669"/>
    <property type="project" value="InterPro"/>
</dbReference>
<keyword evidence="4" id="KW-1185">Reference proteome</keyword>
<keyword evidence="1" id="KW-0547">Nucleotide-binding</keyword>
<dbReference type="Pfam" id="PF05970">
    <property type="entry name" value="PIF1"/>
    <property type="match status" value="1"/>
</dbReference>
<organism evidence="3">
    <name type="scientific">Mucor ambiguus</name>
    <dbReference type="NCBI Taxonomy" id="91626"/>
    <lineage>
        <taxon>Eukaryota</taxon>
        <taxon>Fungi</taxon>
        <taxon>Fungi incertae sedis</taxon>
        <taxon>Mucoromycota</taxon>
        <taxon>Mucoromycotina</taxon>
        <taxon>Mucoromycetes</taxon>
        <taxon>Mucorales</taxon>
        <taxon>Mucorineae</taxon>
        <taxon>Mucoraceae</taxon>
        <taxon>Mucor</taxon>
    </lineage>
</organism>
<feature type="domain" description="DNA helicase Pif1-like DEAD-box helicase" evidence="2">
    <location>
        <begin position="1"/>
        <end position="63"/>
    </location>
</feature>
<dbReference type="STRING" id="91626.A0A0C9MXE7"/>
<evidence type="ECO:0000313" key="4">
    <source>
        <dbReference type="Proteomes" id="UP000053815"/>
    </source>
</evidence>
<keyword evidence="1" id="KW-0067">ATP-binding</keyword>
<dbReference type="InterPro" id="IPR027417">
    <property type="entry name" value="P-loop_NTPase"/>
</dbReference>